<dbReference type="AlphaFoldDB" id="A0A846WJR9"/>
<dbReference type="InterPro" id="IPR003399">
    <property type="entry name" value="Mce/MlaD"/>
</dbReference>
<protein>
    <submittedName>
        <fullName evidence="3">Mammalian cell entry protein</fullName>
    </submittedName>
</protein>
<gene>
    <name evidence="3" type="ORF">HGA05_07580</name>
</gene>
<reference evidence="3 4" key="1">
    <citation type="submission" date="2020-04" db="EMBL/GenBank/DDBJ databases">
        <title>MicrobeNet Type strains.</title>
        <authorList>
            <person name="Nicholson A.C."/>
        </authorList>
    </citation>
    <scope>NUCLEOTIDE SEQUENCE [LARGE SCALE GENOMIC DNA]</scope>
    <source>
        <strain evidence="3 4">ATCC BAA-14</strain>
    </source>
</reference>
<sequence>MAGFTSQDFLRGGTRGQMRTLVIAGLSSLAVVIVLIAAVAIVYPKAKAPSGTTIHFVVPALGPGIKSGSKVLLRGAEVGEVTDIVAPSADSVHLAVVLNDAAAQTLTDSLSVDFRPENYFGVTAVNLVAQRGGKALTDGETLDRTTAPDFTMSTMLERGSIVVDGSLTRDMIDSLDKVMRYANGLAPLIQTGVIFADNVARTQQQLPATLINRVNNVLDSFPGFTEQTMIGLYAITESPYNKLPDGSRGVNEGFHNLTDDSLTVAANDLFGKAGALLASHGTELTPLVTIIKYLTDPLPAAIGGGATVAKARAALAGLESSFTGTDQQKTLQLRIVLDSMPAMAGPLARMTTVTQGGTR</sequence>
<organism evidence="3 4">
    <name type="scientific">Gordonia polyisoprenivorans</name>
    <dbReference type="NCBI Taxonomy" id="84595"/>
    <lineage>
        <taxon>Bacteria</taxon>
        <taxon>Bacillati</taxon>
        <taxon>Actinomycetota</taxon>
        <taxon>Actinomycetes</taxon>
        <taxon>Mycobacteriales</taxon>
        <taxon>Gordoniaceae</taxon>
        <taxon>Gordonia</taxon>
    </lineage>
</organism>
<accession>A0A846WJR9</accession>
<evidence type="ECO:0000256" key="1">
    <source>
        <dbReference type="SAM" id="Phobius"/>
    </source>
</evidence>
<keyword evidence="1" id="KW-1133">Transmembrane helix</keyword>
<proteinExistence type="predicted"/>
<keyword evidence="1" id="KW-0812">Transmembrane</keyword>
<comment type="caution">
    <text evidence="3">The sequence shown here is derived from an EMBL/GenBank/DDBJ whole genome shotgun (WGS) entry which is preliminary data.</text>
</comment>
<dbReference type="RefSeq" id="WP_006373064.1">
    <property type="nucleotide sequence ID" value="NZ_JAAXPC010000003.1"/>
</dbReference>
<evidence type="ECO:0000313" key="4">
    <source>
        <dbReference type="Proteomes" id="UP000563898"/>
    </source>
</evidence>
<evidence type="ECO:0000259" key="2">
    <source>
        <dbReference type="Pfam" id="PF02470"/>
    </source>
</evidence>
<dbReference type="EMBL" id="JAAXPC010000003">
    <property type="protein sequence ID" value="NKY01429.1"/>
    <property type="molecule type" value="Genomic_DNA"/>
</dbReference>
<evidence type="ECO:0000313" key="3">
    <source>
        <dbReference type="EMBL" id="NKY01429.1"/>
    </source>
</evidence>
<keyword evidence="1" id="KW-0472">Membrane</keyword>
<feature type="domain" description="Mce/MlaD" evidence="2">
    <location>
        <begin position="53"/>
        <end position="128"/>
    </location>
</feature>
<feature type="transmembrane region" description="Helical" evidence="1">
    <location>
        <begin position="21"/>
        <end position="43"/>
    </location>
</feature>
<dbReference type="Pfam" id="PF02470">
    <property type="entry name" value="MlaD"/>
    <property type="match status" value="1"/>
</dbReference>
<name>A0A846WJR9_9ACTN</name>
<dbReference type="Proteomes" id="UP000563898">
    <property type="component" value="Unassembled WGS sequence"/>
</dbReference>